<name>A0A6M8ETU4_9BACT</name>
<dbReference type="CDD" id="cd07185">
    <property type="entry name" value="OmpA_C-like"/>
    <property type="match status" value="1"/>
</dbReference>
<evidence type="ECO:0000256" key="4">
    <source>
        <dbReference type="ARBA" id="ARBA00022692"/>
    </source>
</evidence>
<feature type="signal peptide" evidence="11">
    <location>
        <begin position="1"/>
        <end position="26"/>
    </location>
</feature>
<keyword evidence="8 10" id="KW-0472">Membrane</keyword>
<feature type="domain" description="OmpA-like" evidence="12">
    <location>
        <begin position="235"/>
        <end position="350"/>
    </location>
</feature>
<keyword evidence="14" id="KW-1185">Reference proteome</keyword>
<feature type="chain" id="PRO_5027075266" evidence="11">
    <location>
        <begin position="27"/>
        <end position="350"/>
    </location>
</feature>
<comment type="subcellular location">
    <subcellularLocation>
        <location evidence="1">Cell outer membrane</location>
        <topology evidence="1">Multi-pass membrane protein</topology>
    </subcellularLocation>
</comment>
<evidence type="ECO:0000256" key="7">
    <source>
        <dbReference type="ARBA" id="ARBA00023114"/>
    </source>
</evidence>
<keyword evidence="4" id="KW-0812">Transmembrane</keyword>
<protein>
    <submittedName>
        <fullName evidence="13">OmpA domain-containing protein</fullName>
    </submittedName>
</protein>
<dbReference type="Proteomes" id="UP000503483">
    <property type="component" value="Chromosome"/>
</dbReference>
<dbReference type="InterPro" id="IPR027385">
    <property type="entry name" value="Beta-barrel_OMP"/>
</dbReference>
<dbReference type="PROSITE" id="PS51123">
    <property type="entry name" value="OMPA_2"/>
    <property type="match status" value="1"/>
</dbReference>
<dbReference type="RefSeq" id="WP_172125079.1">
    <property type="nucleotide sequence ID" value="NZ_CP042652.1"/>
</dbReference>
<evidence type="ECO:0000256" key="5">
    <source>
        <dbReference type="ARBA" id="ARBA00022729"/>
    </source>
</evidence>
<reference evidence="13 14" key="1">
    <citation type="submission" date="2019-08" db="EMBL/GenBank/DDBJ databases">
        <title>Complete genome sequence of Arcobacter acticola.</title>
        <authorList>
            <person name="Miller W."/>
        </authorList>
    </citation>
    <scope>NUCLEOTIDE SEQUENCE [LARGE SCALE GENOMIC DNA]</scope>
    <source>
        <strain evidence="13 14">KCTC 52212</strain>
    </source>
</reference>
<dbReference type="PANTHER" id="PTHR30329:SF21">
    <property type="entry name" value="LIPOPROTEIN YIAD-RELATED"/>
    <property type="match status" value="1"/>
</dbReference>
<proteinExistence type="predicted"/>
<dbReference type="PANTHER" id="PTHR30329">
    <property type="entry name" value="STATOR ELEMENT OF FLAGELLAR MOTOR COMPLEX"/>
    <property type="match status" value="1"/>
</dbReference>
<sequence length="350" mass="38321">MKKILLTSLLCSVSLFSASNPSNLYGYEVTPFVSGILTDSKAGLDNNNYLNAGIALGKNIDDSFIDQVEIAYMRSDSLEYDATDGNTNVNRAFLNAVKKFALTEKLSAYGLAGAGYQDVSQELGDHEDSVLLNYGVGLRYDIPYYGIALKGDVRHLLALKNNQNSLIYTFGLALPLGKKYTETIAATVPVVNEPVVQEEVMPEPIKAEPMDDDKDGVLNEFDKCPNTSTGVKVNKDGCFEVVNLNINFDNDSVQIKDQYMKNIETFAKILKENKSLTAVIEAHTDSKGTDAYNQTLSDRRAIAVVNELKKLDVNSSRLTSRGYGESQPIASNDTAEGKALNRRVTALVNK</sequence>
<evidence type="ECO:0000256" key="2">
    <source>
        <dbReference type="ARBA" id="ARBA00022448"/>
    </source>
</evidence>
<dbReference type="KEGG" id="paco:AACT_0733"/>
<dbReference type="Gene3D" id="3.30.1330.60">
    <property type="entry name" value="OmpA-like domain"/>
    <property type="match status" value="1"/>
</dbReference>
<evidence type="ECO:0000256" key="8">
    <source>
        <dbReference type="ARBA" id="ARBA00023136"/>
    </source>
</evidence>
<dbReference type="PRINTS" id="PR01023">
    <property type="entry name" value="NAFLGMOTY"/>
</dbReference>
<evidence type="ECO:0000256" key="10">
    <source>
        <dbReference type="PROSITE-ProRule" id="PRU00473"/>
    </source>
</evidence>
<dbReference type="Gene3D" id="2.40.160.20">
    <property type="match status" value="1"/>
</dbReference>
<keyword evidence="5 11" id="KW-0732">Signal</keyword>
<evidence type="ECO:0000256" key="9">
    <source>
        <dbReference type="ARBA" id="ARBA00023237"/>
    </source>
</evidence>
<dbReference type="InterPro" id="IPR036737">
    <property type="entry name" value="OmpA-like_sf"/>
</dbReference>
<dbReference type="InterPro" id="IPR006665">
    <property type="entry name" value="OmpA-like"/>
</dbReference>
<evidence type="ECO:0000256" key="3">
    <source>
        <dbReference type="ARBA" id="ARBA00022452"/>
    </source>
</evidence>
<dbReference type="Pfam" id="PF00691">
    <property type="entry name" value="OmpA"/>
    <property type="match status" value="1"/>
</dbReference>
<dbReference type="PRINTS" id="PR01021">
    <property type="entry name" value="OMPADOMAIN"/>
</dbReference>
<dbReference type="InterPro" id="IPR050330">
    <property type="entry name" value="Bact_OuterMem_StrucFunc"/>
</dbReference>
<dbReference type="EMBL" id="CP042652">
    <property type="protein sequence ID" value="QKE27935.1"/>
    <property type="molecule type" value="Genomic_DNA"/>
</dbReference>
<dbReference type="SUPFAM" id="SSF56925">
    <property type="entry name" value="OMPA-like"/>
    <property type="match status" value="1"/>
</dbReference>
<evidence type="ECO:0000256" key="6">
    <source>
        <dbReference type="ARBA" id="ARBA00023065"/>
    </source>
</evidence>
<dbReference type="GO" id="GO:0009279">
    <property type="term" value="C:cell outer membrane"/>
    <property type="evidence" value="ECO:0007669"/>
    <property type="project" value="UniProtKB-SubCell"/>
</dbReference>
<dbReference type="GO" id="GO:0006811">
    <property type="term" value="P:monoatomic ion transport"/>
    <property type="evidence" value="ECO:0007669"/>
    <property type="project" value="UniProtKB-KW"/>
</dbReference>
<evidence type="ECO:0000313" key="14">
    <source>
        <dbReference type="Proteomes" id="UP000503483"/>
    </source>
</evidence>
<dbReference type="GO" id="GO:0015288">
    <property type="term" value="F:porin activity"/>
    <property type="evidence" value="ECO:0007669"/>
    <property type="project" value="UniProtKB-KW"/>
</dbReference>
<evidence type="ECO:0000259" key="12">
    <source>
        <dbReference type="PROSITE" id="PS51123"/>
    </source>
</evidence>
<dbReference type="SUPFAM" id="SSF103088">
    <property type="entry name" value="OmpA-like"/>
    <property type="match status" value="1"/>
</dbReference>
<evidence type="ECO:0000256" key="1">
    <source>
        <dbReference type="ARBA" id="ARBA00004571"/>
    </source>
</evidence>
<evidence type="ECO:0000256" key="11">
    <source>
        <dbReference type="SAM" id="SignalP"/>
    </source>
</evidence>
<dbReference type="InterPro" id="IPR011250">
    <property type="entry name" value="OMP/PagP_B-barrel"/>
</dbReference>
<evidence type="ECO:0000313" key="13">
    <source>
        <dbReference type="EMBL" id="QKE27935.1"/>
    </source>
</evidence>
<keyword evidence="7" id="KW-0626">Porin</keyword>
<dbReference type="InterPro" id="IPR006664">
    <property type="entry name" value="OMP_bac"/>
</dbReference>
<keyword evidence="3" id="KW-1134">Transmembrane beta strand</keyword>
<gene>
    <name evidence="13" type="ORF">AACT_0733</name>
</gene>
<accession>A0A6M8ETU4</accession>
<keyword evidence="6" id="KW-0406">Ion transport</keyword>
<dbReference type="GO" id="GO:0046930">
    <property type="term" value="C:pore complex"/>
    <property type="evidence" value="ECO:0007669"/>
    <property type="project" value="UniProtKB-KW"/>
</dbReference>
<dbReference type="AlphaFoldDB" id="A0A6M8ETU4"/>
<keyword evidence="9" id="KW-0998">Cell outer membrane</keyword>
<dbReference type="Pfam" id="PF13505">
    <property type="entry name" value="OMP_b-brl"/>
    <property type="match status" value="1"/>
</dbReference>
<organism evidence="13 14">
    <name type="scientific">Arcobacter acticola</name>
    <dbReference type="NCBI Taxonomy" id="1849015"/>
    <lineage>
        <taxon>Bacteria</taxon>
        <taxon>Pseudomonadati</taxon>
        <taxon>Campylobacterota</taxon>
        <taxon>Epsilonproteobacteria</taxon>
        <taxon>Campylobacterales</taxon>
        <taxon>Arcobacteraceae</taxon>
        <taxon>Arcobacter</taxon>
    </lineage>
</organism>
<keyword evidence="2" id="KW-0813">Transport</keyword>